<evidence type="ECO:0000313" key="5">
    <source>
        <dbReference type="Proteomes" id="UP000623467"/>
    </source>
</evidence>
<evidence type="ECO:0000259" key="3">
    <source>
        <dbReference type="Pfam" id="PF18721"/>
    </source>
</evidence>
<dbReference type="EMBL" id="JACAZH010000005">
    <property type="protein sequence ID" value="KAF7368050.1"/>
    <property type="molecule type" value="Genomic_DNA"/>
</dbReference>
<gene>
    <name evidence="4" type="ORF">MSAN_00870900</name>
</gene>
<dbReference type="OrthoDB" id="2527272at2759"/>
<dbReference type="InterPro" id="IPR041539">
    <property type="entry name" value="CxC5"/>
</dbReference>
<dbReference type="AlphaFoldDB" id="A0A8H7DB80"/>
<keyword evidence="5" id="KW-1185">Reference proteome</keyword>
<dbReference type="InterPro" id="IPR040898">
    <property type="entry name" value="CxC6"/>
</dbReference>
<evidence type="ECO:0000259" key="2">
    <source>
        <dbReference type="Pfam" id="PF18718"/>
    </source>
</evidence>
<feature type="region of interest" description="Disordered" evidence="1">
    <location>
        <begin position="191"/>
        <end position="215"/>
    </location>
</feature>
<sequence>MQLAILQDPKVKKDKILKAIEHAFKTDNRIAGDPRWEPLLAHRSRPKASAKTSAEKADEEAVEAAKPQLPVTGRLTFRRSRLPRVKFTSNTPFAGLRETRAIPSMLRSFLDSFPLPLNRIRQSKHLHIGTIDAVVAGTSRALQPAVINEYVMHDTGGGLTCNLFWDEGAGDSGAGAATNSFNSLNNNNGSVAGADANNTPQIENNTVGRNIDIGPLREDTPATMLQLPTDKPLDVAGNRAARDPMHRDAPPELRAEFARDLHKRVRTHVPSLPDFQEEWPRCTFAGQMRVRYQNKQAAFKKFEQFPIIESCDLTKHMKYRVDLILILQIFFPADLDLRQALYLFGVIFSVYPLLRLHLNQRRQPGQRTHGGWFNSIRSLFRNALKQEDNAASIWGAGNDRSAEYAEYISNDLGALYQLLGLNPHWLENPNPDHIFPAQPIVLCTPRLSRTFCPPGDLNIIPTLRRRTKPQVVWILGENLRWMQGDVIIAHCSSYGADFYPDSITFRDAQSRRRQKLESSPTYIRVSKVAIWVHRRVAVLQESALNRFRAGRSNCADSLNDVTGTSQRKFTYRQSQRFWVEHFARRLLLFHNQIETFSCKAHPSTSSLSEAVRSTIGVDGGVLPCAMTHGCTECTHLKRFRSDLIAEGAIFGREYEVVGIANEPVLPDINDPVAAQLGTPQQQELPPDGLPRGYIPLAVMDEKNIPHQKCVLQICERPLVNYRDGCFCEVHLEFAEKCGIVSCGQPVRDVGALTCDNQTHVEWYRKYKNRFTRLSFPGVQRVIRRQQERGTANPSAPTLHVELNPLGDLPGNEVVHTFKAGSTYCLETIQWACGHPTSWGKCYRSESSSQVLSIINRIWADYPDAKPGFIVYDDVCSLLRHIVTQDSHDPSLQSTKFVVDAWHYIGHLATDALCRFWCNPQPTNSSQPDLIRVELDINGTAHQTRAFNTETAEQLNSWPNGFESQLRHMSATNYNFFYPCVDDAICGAY</sequence>
<comment type="caution">
    <text evidence="4">The sequence shown here is derived from an EMBL/GenBank/DDBJ whole genome shotgun (WGS) entry which is preliminary data.</text>
</comment>
<dbReference type="Pfam" id="PF18718">
    <property type="entry name" value="CxC5"/>
    <property type="match status" value="1"/>
</dbReference>
<organism evidence="4 5">
    <name type="scientific">Mycena sanguinolenta</name>
    <dbReference type="NCBI Taxonomy" id="230812"/>
    <lineage>
        <taxon>Eukaryota</taxon>
        <taxon>Fungi</taxon>
        <taxon>Dikarya</taxon>
        <taxon>Basidiomycota</taxon>
        <taxon>Agaricomycotina</taxon>
        <taxon>Agaricomycetes</taxon>
        <taxon>Agaricomycetidae</taxon>
        <taxon>Agaricales</taxon>
        <taxon>Marasmiineae</taxon>
        <taxon>Mycenaceae</taxon>
        <taxon>Mycena</taxon>
    </lineage>
</organism>
<evidence type="ECO:0008006" key="6">
    <source>
        <dbReference type="Google" id="ProtNLM"/>
    </source>
</evidence>
<accession>A0A8H7DB80</accession>
<reference evidence="4" key="1">
    <citation type="submission" date="2020-05" db="EMBL/GenBank/DDBJ databases">
        <title>Mycena genomes resolve the evolution of fungal bioluminescence.</title>
        <authorList>
            <person name="Tsai I.J."/>
        </authorList>
    </citation>
    <scope>NUCLEOTIDE SEQUENCE</scope>
    <source>
        <strain evidence="4">160909Yilan</strain>
    </source>
</reference>
<feature type="domain" description="CxC5 like cysteine cluster associated with KDZ" evidence="2">
    <location>
        <begin position="450"/>
        <end position="560"/>
    </location>
</feature>
<feature type="compositionally biased region" description="Polar residues" evidence="1">
    <location>
        <begin position="196"/>
        <end position="208"/>
    </location>
</feature>
<name>A0A8H7DB80_9AGAR</name>
<dbReference type="Proteomes" id="UP000623467">
    <property type="component" value="Unassembled WGS sequence"/>
</dbReference>
<protein>
    <recommendedName>
        <fullName evidence="6">CxC6 like cysteine cluster associated with KDZ domain-containing protein</fullName>
    </recommendedName>
</protein>
<evidence type="ECO:0000313" key="4">
    <source>
        <dbReference type="EMBL" id="KAF7368050.1"/>
    </source>
</evidence>
<proteinExistence type="predicted"/>
<dbReference type="Pfam" id="PF18721">
    <property type="entry name" value="CxC6"/>
    <property type="match status" value="1"/>
</dbReference>
<feature type="domain" description="CxC6 like cysteine cluster associated with KDZ" evidence="3">
    <location>
        <begin position="698"/>
        <end position="763"/>
    </location>
</feature>
<evidence type="ECO:0000256" key="1">
    <source>
        <dbReference type="SAM" id="MobiDB-lite"/>
    </source>
</evidence>